<evidence type="ECO:0000313" key="1">
    <source>
        <dbReference type="EMBL" id="MFD1050799.1"/>
    </source>
</evidence>
<dbReference type="EMBL" id="JBHTIS010003098">
    <property type="protein sequence ID" value="MFD1050799.1"/>
    <property type="molecule type" value="Genomic_DNA"/>
</dbReference>
<proteinExistence type="predicted"/>
<dbReference type="Proteomes" id="UP001597045">
    <property type="component" value="Unassembled WGS sequence"/>
</dbReference>
<organism evidence="1 2">
    <name type="scientific">Kibdelosporangium lantanae</name>
    <dbReference type="NCBI Taxonomy" id="1497396"/>
    <lineage>
        <taxon>Bacteria</taxon>
        <taxon>Bacillati</taxon>
        <taxon>Actinomycetota</taxon>
        <taxon>Actinomycetes</taxon>
        <taxon>Pseudonocardiales</taxon>
        <taxon>Pseudonocardiaceae</taxon>
        <taxon>Kibdelosporangium</taxon>
    </lineage>
</organism>
<name>A0ABW3MND2_9PSEU</name>
<gene>
    <name evidence="1" type="ORF">ACFQ1S_37340</name>
</gene>
<protein>
    <submittedName>
        <fullName evidence="1">Uncharacterized protein</fullName>
    </submittedName>
</protein>
<evidence type="ECO:0000313" key="2">
    <source>
        <dbReference type="Proteomes" id="UP001597045"/>
    </source>
</evidence>
<accession>A0ABW3MND2</accession>
<feature type="non-terminal residue" evidence="1">
    <location>
        <position position="1"/>
    </location>
</feature>
<keyword evidence="2" id="KW-1185">Reference proteome</keyword>
<sequence>AAEGIDIKEGTVNGVVKGNTLDGTGESGLAEQAAAQVTRSRAEVSRFIGVSVNQRPFAGSCRPR</sequence>
<reference evidence="2" key="1">
    <citation type="journal article" date="2019" name="Int. J. Syst. Evol. Microbiol.">
        <title>The Global Catalogue of Microorganisms (GCM) 10K type strain sequencing project: providing services to taxonomists for standard genome sequencing and annotation.</title>
        <authorList>
            <consortium name="The Broad Institute Genomics Platform"/>
            <consortium name="The Broad Institute Genome Sequencing Center for Infectious Disease"/>
            <person name="Wu L."/>
            <person name="Ma J."/>
        </authorList>
    </citation>
    <scope>NUCLEOTIDE SEQUENCE [LARGE SCALE GENOMIC DNA]</scope>
    <source>
        <strain evidence="2">JCM 31486</strain>
    </source>
</reference>
<comment type="caution">
    <text evidence="1">The sequence shown here is derived from an EMBL/GenBank/DDBJ whole genome shotgun (WGS) entry which is preliminary data.</text>
</comment>